<dbReference type="Proteomes" id="UP001293254">
    <property type="component" value="Unassembled WGS sequence"/>
</dbReference>
<reference evidence="4" key="1">
    <citation type="submission" date="2020-06" db="EMBL/GenBank/DDBJ databases">
        <authorList>
            <person name="Li T."/>
            <person name="Hu X."/>
            <person name="Zhang T."/>
            <person name="Song X."/>
            <person name="Zhang H."/>
            <person name="Dai N."/>
            <person name="Sheng W."/>
            <person name="Hou X."/>
            <person name="Wei L."/>
        </authorList>
    </citation>
    <scope>NUCLEOTIDE SEQUENCE</scope>
    <source>
        <strain evidence="4">3651</strain>
        <tissue evidence="4">Leaf</tissue>
    </source>
</reference>
<evidence type="ECO:0000313" key="5">
    <source>
        <dbReference type="Proteomes" id="UP001293254"/>
    </source>
</evidence>
<accession>A0AAE2CFF7</accession>
<sequence>MVVVMVVEVVSWWLAAVMVVEARRSVYSSGAAIEKMDDSAENEQAVWGLGQLRLKIGSTESNHNIKHRNLLTRRAERGEMLRRKPTKIEVKVEDKEELEEARKRAAAAASSSAAAPSASSLLHHFDRSSHDPSSKSHRIGLSS</sequence>
<dbReference type="AlphaFoldDB" id="A0AAE2CFF7"/>
<keyword evidence="5" id="KW-1185">Reference proteome</keyword>
<comment type="caution">
    <text evidence="4">The sequence shown here is derived from an EMBL/GenBank/DDBJ whole genome shotgun (WGS) entry which is preliminary data.</text>
</comment>
<feature type="compositionally biased region" description="Basic and acidic residues" evidence="2">
    <location>
        <begin position="123"/>
        <end position="134"/>
    </location>
</feature>
<dbReference type="EMBL" id="JACGWO010000009">
    <property type="protein sequence ID" value="KAK4420137.1"/>
    <property type="molecule type" value="Genomic_DNA"/>
</dbReference>
<feature type="compositionally biased region" description="Low complexity" evidence="2">
    <location>
        <begin position="106"/>
        <end position="120"/>
    </location>
</feature>
<organism evidence="4 5">
    <name type="scientific">Sesamum alatum</name>
    <dbReference type="NCBI Taxonomy" id="300844"/>
    <lineage>
        <taxon>Eukaryota</taxon>
        <taxon>Viridiplantae</taxon>
        <taxon>Streptophyta</taxon>
        <taxon>Embryophyta</taxon>
        <taxon>Tracheophyta</taxon>
        <taxon>Spermatophyta</taxon>
        <taxon>Magnoliopsida</taxon>
        <taxon>eudicotyledons</taxon>
        <taxon>Gunneridae</taxon>
        <taxon>Pentapetalae</taxon>
        <taxon>asterids</taxon>
        <taxon>lamiids</taxon>
        <taxon>Lamiales</taxon>
        <taxon>Pedaliaceae</taxon>
        <taxon>Sesamum</taxon>
    </lineage>
</organism>
<feature type="chain" id="PRO_5041967519" evidence="3">
    <location>
        <begin position="23"/>
        <end position="143"/>
    </location>
</feature>
<feature type="signal peptide" evidence="3">
    <location>
        <begin position="1"/>
        <end position="22"/>
    </location>
</feature>
<keyword evidence="1" id="KW-0833">Ubl conjugation pathway</keyword>
<name>A0AAE2CFF7_9LAMI</name>
<protein>
    <submittedName>
        <fullName evidence="4">Uncharacterized protein</fullName>
    </submittedName>
</protein>
<proteinExistence type="predicted"/>
<evidence type="ECO:0000256" key="2">
    <source>
        <dbReference type="SAM" id="MobiDB-lite"/>
    </source>
</evidence>
<dbReference type="InterPro" id="IPR018860">
    <property type="entry name" value="APC_suCDC26"/>
</dbReference>
<evidence type="ECO:0000256" key="3">
    <source>
        <dbReference type="SAM" id="SignalP"/>
    </source>
</evidence>
<gene>
    <name evidence="4" type="ORF">Salat_2426600</name>
</gene>
<feature type="region of interest" description="Disordered" evidence="2">
    <location>
        <begin position="101"/>
        <end position="143"/>
    </location>
</feature>
<dbReference type="GO" id="GO:0031145">
    <property type="term" value="P:anaphase-promoting complex-dependent catabolic process"/>
    <property type="evidence" value="ECO:0007669"/>
    <property type="project" value="InterPro"/>
</dbReference>
<dbReference type="GO" id="GO:0005680">
    <property type="term" value="C:anaphase-promoting complex"/>
    <property type="evidence" value="ECO:0007669"/>
    <property type="project" value="InterPro"/>
</dbReference>
<dbReference type="Pfam" id="PF10471">
    <property type="entry name" value="ANAPC_CDC26"/>
    <property type="match status" value="1"/>
</dbReference>
<reference evidence="4" key="2">
    <citation type="journal article" date="2024" name="Plant">
        <title>Genomic evolution and insights into agronomic trait innovations of Sesamum species.</title>
        <authorList>
            <person name="Miao H."/>
            <person name="Wang L."/>
            <person name="Qu L."/>
            <person name="Liu H."/>
            <person name="Sun Y."/>
            <person name="Le M."/>
            <person name="Wang Q."/>
            <person name="Wei S."/>
            <person name="Zheng Y."/>
            <person name="Lin W."/>
            <person name="Duan Y."/>
            <person name="Cao H."/>
            <person name="Xiong S."/>
            <person name="Wang X."/>
            <person name="Wei L."/>
            <person name="Li C."/>
            <person name="Ma Q."/>
            <person name="Ju M."/>
            <person name="Zhao R."/>
            <person name="Li G."/>
            <person name="Mu C."/>
            <person name="Tian Q."/>
            <person name="Mei H."/>
            <person name="Zhang T."/>
            <person name="Gao T."/>
            <person name="Zhang H."/>
        </authorList>
    </citation>
    <scope>NUCLEOTIDE SEQUENCE</scope>
    <source>
        <strain evidence="4">3651</strain>
    </source>
</reference>
<keyword evidence="3" id="KW-0732">Signal</keyword>
<evidence type="ECO:0000256" key="1">
    <source>
        <dbReference type="ARBA" id="ARBA00022786"/>
    </source>
</evidence>
<evidence type="ECO:0000313" key="4">
    <source>
        <dbReference type="EMBL" id="KAK4420137.1"/>
    </source>
</evidence>